<dbReference type="OrthoDB" id="5609383at2"/>
<feature type="region of interest" description="Disordered" evidence="1">
    <location>
        <begin position="29"/>
        <end position="49"/>
    </location>
</feature>
<keyword evidence="3" id="KW-1185">Reference proteome</keyword>
<feature type="compositionally biased region" description="Low complexity" evidence="1">
    <location>
        <begin position="34"/>
        <end position="49"/>
    </location>
</feature>
<gene>
    <name evidence="2" type="ORF">SAMN05444370_12225</name>
</gene>
<dbReference type="Proteomes" id="UP000198703">
    <property type="component" value="Unassembled WGS sequence"/>
</dbReference>
<evidence type="ECO:0000313" key="3">
    <source>
        <dbReference type="Proteomes" id="UP000198703"/>
    </source>
</evidence>
<dbReference type="RefSeq" id="WP_139284152.1">
    <property type="nucleotide sequence ID" value="NZ_FNQM01000022.1"/>
</dbReference>
<dbReference type="EMBL" id="FNQM01000022">
    <property type="protein sequence ID" value="SEA96505.1"/>
    <property type="molecule type" value="Genomic_DNA"/>
</dbReference>
<protein>
    <submittedName>
        <fullName evidence="2">Uncharacterized protein</fullName>
    </submittedName>
</protein>
<proteinExistence type="predicted"/>
<reference evidence="2 3" key="1">
    <citation type="submission" date="2016-10" db="EMBL/GenBank/DDBJ databases">
        <authorList>
            <person name="de Groot N.N."/>
        </authorList>
    </citation>
    <scope>NUCLEOTIDE SEQUENCE [LARGE SCALE GENOMIC DNA]</scope>
    <source>
        <strain evidence="2 3">DSM 15345</strain>
    </source>
</reference>
<evidence type="ECO:0000256" key="1">
    <source>
        <dbReference type="SAM" id="MobiDB-lite"/>
    </source>
</evidence>
<organism evidence="2 3">
    <name type="scientific">Rubrimonas cliftonensis</name>
    <dbReference type="NCBI Taxonomy" id="89524"/>
    <lineage>
        <taxon>Bacteria</taxon>
        <taxon>Pseudomonadati</taxon>
        <taxon>Pseudomonadota</taxon>
        <taxon>Alphaproteobacteria</taxon>
        <taxon>Rhodobacterales</taxon>
        <taxon>Paracoccaceae</taxon>
        <taxon>Rubrimonas</taxon>
    </lineage>
</organism>
<dbReference type="PROSITE" id="PS51257">
    <property type="entry name" value="PROKAR_LIPOPROTEIN"/>
    <property type="match status" value="1"/>
</dbReference>
<evidence type="ECO:0000313" key="2">
    <source>
        <dbReference type="EMBL" id="SEA96505.1"/>
    </source>
</evidence>
<dbReference type="AlphaFoldDB" id="A0A1H4FGV5"/>
<sequence length="174" mass="18543">MGAWRGAAALALAASVAACDDGAIENRAEDARAEVAASASPSPAADAPVRPDWLTVEDDRRPGAWLAALDGGGDGISTGDAAFYAALLTRAGQHYHETPRMIANRVAQLHREVGALDGGVSIRRLLEDFDWRAGNDRNQTLGEVAQHYLVLRRQGESHDEAVLDIRAAYRASDD</sequence>
<accession>A0A1H4FGV5</accession>
<dbReference type="STRING" id="89524.SAMN05444370_12225"/>
<name>A0A1H4FGV5_9RHOB</name>